<dbReference type="PROSITE" id="PS50878">
    <property type="entry name" value="RT_POL"/>
    <property type="match status" value="1"/>
</dbReference>
<keyword evidence="2" id="KW-1185">Reference proteome</keyword>
<accession>A0A6S7H6B5</accession>
<dbReference type="PANTHER" id="PTHR33332">
    <property type="entry name" value="REVERSE TRANSCRIPTASE DOMAIN-CONTAINING PROTEIN"/>
    <property type="match status" value="1"/>
</dbReference>
<proteinExistence type="predicted"/>
<dbReference type="Pfam" id="PF00078">
    <property type="entry name" value="RVT_1"/>
    <property type="match status" value="1"/>
</dbReference>
<dbReference type="EMBL" id="CACRXK020003678">
    <property type="protein sequence ID" value="CAB3999819.1"/>
    <property type="molecule type" value="Genomic_DNA"/>
</dbReference>
<dbReference type="InterPro" id="IPR043502">
    <property type="entry name" value="DNA/RNA_pol_sf"/>
</dbReference>
<evidence type="ECO:0000313" key="1">
    <source>
        <dbReference type="EMBL" id="CAB3999819.1"/>
    </source>
</evidence>
<reference evidence="1" key="1">
    <citation type="submission" date="2020-04" db="EMBL/GenBank/DDBJ databases">
        <authorList>
            <person name="Alioto T."/>
            <person name="Alioto T."/>
            <person name="Gomez Garrido J."/>
        </authorList>
    </citation>
    <scope>NUCLEOTIDE SEQUENCE</scope>
    <source>
        <strain evidence="1">A484AB</strain>
    </source>
</reference>
<protein>
    <submittedName>
        <fullName evidence="1">Uncharacterized protein</fullName>
    </submittedName>
</protein>
<dbReference type="AlphaFoldDB" id="A0A6S7H6B5"/>
<comment type="caution">
    <text evidence="1">The sequence shown here is derived from an EMBL/GenBank/DDBJ whole genome shotgun (WGS) entry which is preliminary data.</text>
</comment>
<dbReference type="InterPro" id="IPR000477">
    <property type="entry name" value="RT_dom"/>
</dbReference>
<dbReference type="OrthoDB" id="416454at2759"/>
<organism evidence="1 2">
    <name type="scientific">Paramuricea clavata</name>
    <name type="common">Red gorgonian</name>
    <name type="synonym">Violescent sea-whip</name>
    <dbReference type="NCBI Taxonomy" id="317549"/>
    <lineage>
        <taxon>Eukaryota</taxon>
        <taxon>Metazoa</taxon>
        <taxon>Cnidaria</taxon>
        <taxon>Anthozoa</taxon>
        <taxon>Octocorallia</taxon>
        <taxon>Malacalcyonacea</taxon>
        <taxon>Plexauridae</taxon>
        <taxon>Paramuricea</taxon>
    </lineage>
</organism>
<sequence>MIPYLDTKQRLSTQQAGNWRFHSTETSLIDTTDSILNAIDGKELTAVVLLDMSKAFDSIDHNILLLKLQDVGVSPAALNWFSSYLSERFQVVRINTVLSDKLPVKTVNSGVPQGNILGPILFNIYVNELPTIPQSSLSKMYVDDNKLSLTFPIQQCASAITEMNKDLCRIRDWCFDNHLLLNASKTKLMVFGSRQMISKVPDFRLSLLGKELIPVQTAKDLGVTFDSSLSFDCHVAKTVSSCMSSLAQINRVKHVLDKSLLILVIRSLVFSKMYYCSSV</sequence>
<dbReference type="Proteomes" id="UP001152795">
    <property type="component" value="Unassembled WGS sequence"/>
</dbReference>
<gene>
    <name evidence="1" type="ORF">PACLA_8A050799</name>
</gene>
<name>A0A6S7H6B5_PARCT</name>
<evidence type="ECO:0000313" key="2">
    <source>
        <dbReference type="Proteomes" id="UP001152795"/>
    </source>
</evidence>
<dbReference type="SUPFAM" id="SSF56672">
    <property type="entry name" value="DNA/RNA polymerases"/>
    <property type="match status" value="1"/>
</dbReference>